<proteinExistence type="predicted"/>
<name>A0A0E3M9K2_CLOSL</name>
<evidence type="ECO:0000313" key="2">
    <source>
        <dbReference type="Proteomes" id="UP000033115"/>
    </source>
</evidence>
<reference evidence="1 2" key="1">
    <citation type="journal article" date="2015" name="J. Biotechnol.">
        <title>Complete genome sequence of a malodorant-producing acetogen, Clostridium scatologenes ATCC 25775(T).</title>
        <authorList>
            <person name="Zhu Z."/>
            <person name="Guo T."/>
            <person name="Zheng H."/>
            <person name="Song T."/>
            <person name="Ouyang P."/>
            <person name="Xie J."/>
        </authorList>
    </citation>
    <scope>NUCLEOTIDE SEQUENCE [LARGE SCALE GENOMIC DNA]</scope>
    <source>
        <strain evidence="1 2">ATCC 25775</strain>
    </source>
</reference>
<dbReference type="STRING" id="1548.CSCA_2497"/>
<gene>
    <name evidence="1" type="ORF">CSCA_2497</name>
</gene>
<sequence length="127" mass="14778">MFNPQIFNSKKEIVDFISEYLIKHKDTIAIVNKGLRKGLVQSLITKEDFNKFEDVSNEQGETLFFIKTGDKKNRTLGLKVCDAYNQNTKCFKMVDIDNILIVDGSITKEEEKEIIYYKEMSKLRLEA</sequence>
<evidence type="ECO:0000313" key="1">
    <source>
        <dbReference type="EMBL" id="AKA69622.1"/>
    </source>
</evidence>
<dbReference type="HOGENOM" id="CLU_1966760_0_0_9"/>
<keyword evidence="2" id="KW-1185">Reference proteome</keyword>
<accession>A0A0E3M9K2</accession>
<organism evidence="1 2">
    <name type="scientific">Clostridium scatologenes</name>
    <dbReference type="NCBI Taxonomy" id="1548"/>
    <lineage>
        <taxon>Bacteria</taxon>
        <taxon>Bacillati</taxon>
        <taxon>Bacillota</taxon>
        <taxon>Clostridia</taxon>
        <taxon>Eubacteriales</taxon>
        <taxon>Clostridiaceae</taxon>
        <taxon>Clostridium</taxon>
    </lineage>
</organism>
<dbReference type="RefSeq" id="WP_029161770.1">
    <property type="nucleotide sequence ID" value="NZ_CP009933.1"/>
</dbReference>
<protein>
    <submittedName>
        <fullName evidence="1">Uncharacterized protein</fullName>
    </submittedName>
</protein>
<dbReference type="EMBL" id="CP009933">
    <property type="protein sequence ID" value="AKA69622.1"/>
    <property type="molecule type" value="Genomic_DNA"/>
</dbReference>
<dbReference type="Proteomes" id="UP000033115">
    <property type="component" value="Chromosome"/>
</dbReference>
<dbReference type="AlphaFoldDB" id="A0A0E3M9K2"/>
<dbReference type="KEGG" id="csq:CSCA_2497"/>